<keyword evidence="2" id="KW-0614">Plasmid</keyword>
<dbReference type="RefSeq" id="WP_187707563.1">
    <property type="nucleotide sequence ID" value="NZ_CP060823.1"/>
</dbReference>
<organism evidence="2 3">
    <name type="scientific">Cylindrospermopsis curvispora GIHE-G1</name>
    <dbReference type="NCBI Taxonomy" id="2666332"/>
    <lineage>
        <taxon>Bacteria</taxon>
        <taxon>Bacillati</taxon>
        <taxon>Cyanobacteriota</taxon>
        <taxon>Cyanophyceae</taxon>
        <taxon>Nostocales</taxon>
        <taxon>Aphanizomenonaceae</taxon>
        <taxon>Cylindrospermopsis</taxon>
    </lineage>
</organism>
<name>A0A7H0F5S6_9CYAN</name>
<dbReference type="KEGG" id="ccur:IAR63_17500"/>
<evidence type="ECO:0000313" key="2">
    <source>
        <dbReference type="EMBL" id="QNP31392.1"/>
    </source>
</evidence>
<dbReference type="EMBL" id="CP060823">
    <property type="protein sequence ID" value="QNP31392.1"/>
    <property type="molecule type" value="Genomic_DNA"/>
</dbReference>
<keyword evidence="3" id="KW-1185">Reference proteome</keyword>
<geneLocation type="plasmid" evidence="2 3">
    <name>p-r.curvispora1</name>
</geneLocation>
<keyword evidence="1" id="KW-0812">Transmembrane</keyword>
<sequence length="247" mass="27942">MNYLIDVMLEILKKLIEIINDDGKKVRLSYLVIATLLGFFIPILYYQNYKIPEKDKNIKELCELNIGLIKTTNEEKPVGQVPYSFSMASSGQLFIFKTADDRDKAGKTAKDNVYILSSHPDVSPLKTTIDFAQDVTTISSLDLTLSYEYVADTNFDDASIAIILKDSENKEFFSRPINFKPDKPTQRTVTIKQPIYISKKYTGKQLTIEAKPEKVGDFALYISSINGEVVTTIPTKPTYQLAPICRK</sequence>
<dbReference type="AlphaFoldDB" id="A0A7H0F5S6"/>
<proteinExistence type="predicted"/>
<gene>
    <name evidence="2" type="ORF">IAR63_17500</name>
</gene>
<reference evidence="2 3" key="1">
    <citation type="submission" date="2020-08" db="EMBL/GenBank/DDBJ databases">
        <title>Complete genome sequence of Raphidiopsis curvispora isolated from drinking water reservoir in South Korea.</title>
        <authorList>
            <person name="Jeong J."/>
        </authorList>
    </citation>
    <scope>NUCLEOTIDE SEQUENCE [LARGE SCALE GENOMIC DNA]</scope>
    <source>
        <strain evidence="2 3">GIHE-G1</strain>
        <plasmid evidence="2 3">p-r.curvispora1</plasmid>
    </source>
</reference>
<evidence type="ECO:0000313" key="3">
    <source>
        <dbReference type="Proteomes" id="UP000516013"/>
    </source>
</evidence>
<keyword evidence="1" id="KW-0472">Membrane</keyword>
<protein>
    <submittedName>
        <fullName evidence="2">Uncharacterized protein</fullName>
    </submittedName>
</protein>
<dbReference type="Proteomes" id="UP000516013">
    <property type="component" value="Plasmid p-r.curvispora1"/>
</dbReference>
<feature type="transmembrane region" description="Helical" evidence="1">
    <location>
        <begin position="28"/>
        <end position="46"/>
    </location>
</feature>
<evidence type="ECO:0000256" key="1">
    <source>
        <dbReference type="SAM" id="Phobius"/>
    </source>
</evidence>
<keyword evidence="1" id="KW-1133">Transmembrane helix</keyword>
<accession>A0A7H0F5S6</accession>